<protein>
    <submittedName>
        <fullName evidence="6">TetR family transcriptional regulator</fullName>
    </submittedName>
</protein>
<dbReference type="SUPFAM" id="SSF46689">
    <property type="entry name" value="Homeodomain-like"/>
    <property type="match status" value="1"/>
</dbReference>
<evidence type="ECO:0000256" key="1">
    <source>
        <dbReference type="ARBA" id="ARBA00023015"/>
    </source>
</evidence>
<dbReference type="EMBL" id="PVEP01000006">
    <property type="protein sequence ID" value="PQV55855.1"/>
    <property type="molecule type" value="Genomic_DNA"/>
</dbReference>
<dbReference type="InterPro" id="IPR001647">
    <property type="entry name" value="HTH_TetR"/>
</dbReference>
<evidence type="ECO:0000313" key="6">
    <source>
        <dbReference type="EMBL" id="PQV55855.1"/>
    </source>
</evidence>
<dbReference type="InterPro" id="IPR036271">
    <property type="entry name" value="Tet_transcr_reg_TetR-rel_C_sf"/>
</dbReference>
<dbReference type="PANTHER" id="PTHR30055">
    <property type="entry name" value="HTH-TYPE TRANSCRIPTIONAL REGULATOR RUTR"/>
    <property type="match status" value="1"/>
</dbReference>
<dbReference type="PROSITE" id="PS50977">
    <property type="entry name" value="HTH_TETR_2"/>
    <property type="match status" value="1"/>
</dbReference>
<dbReference type="PANTHER" id="PTHR30055:SF240">
    <property type="entry name" value="HTH-TYPE TRANSCRIPTIONAL REGULATOR ACRR"/>
    <property type="match status" value="1"/>
</dbReference>
<reference evidence="6 7" key="1">
    <citation type="submission" date="2018-02" db="EMBL/GenBank/DDBJ databases">
        <title>Genomic Encyclopedia of Archaeal and Bacterial Type Strains, Phase II (KMG-II): from individual species to whole genera.</title>
        <authorList>
            <person name="Goeker M."/>
        </authorList>
    </citation>
    <scope>NUCLEOTIDE SEQUENCE [LARGE SCALE GENOMIC DNA]</scope>
    <source>
        <strain evidence="6 7">DSM 18921</strain>
    </source>
</reference>
<evidence type="ECO:0000313" key="7">
    <source>
        <dbReference type="Proteomes" id="UP000238338"/>
    </source>
</evidence>
<dbReference type="Proteomes" id="UP000238338">
    <property type="component" value="Unassembled WGS sequence"/>
</dbReference>
<sequence>MPTMRKPADLRKAEIVAKVIDLADRIGPDRVTTGAVAKAVGVTQAALFRHFPTKADMWGATADHVAETLSAAWAEALAQSDDPVTRLKALVTAQLDRIAASPALPMLLFSRELNVENADLRAAFRNLLTAFHGHIVREADAAQHRHLLRDDVLAADIAVLLSSLVQGVAIRWSLGARGFPLRDEGLRLLDVQLHLLAARKD</sequence>
<dbReference type="PROSITE" id="PS01081">
    <property type="entry name" value="HTH_TETR_1"/>
    <property type="match status" value="1"/>
</dbReference>
<feature type="DNA-binding region" description="H-T-H motif" evidence="4">
    <location>
        <begin position="32"/>
        <end position="51"/>
    </location>
</feature>
<dbReference type="AlphaFoldDB" id="A0A2S8S4Z0"/>
<dbReference type="InterPro" id="IPR050109">
    <property type="entry name" value="HTH-type_TetR-like_transc_reg"/>
</dbReference>
<keyword evidence="7" id="KW-1185">Reference proteome</keyword>
<dbReference type="SUPFAM" id="SSF48498">
    <property type="entry name" value="Tetracyclin repressor-like, C-terminal domain"/>
    <property type="match status" value="1"/>
</dbReference>
<dbReference type="GO" id="GO:0000976">
    <property type="term" value="F:transcription cis-regulatory region binding"/>
    <property type="evidence" value="ECO:0007669"/>
    <property type="project" value="TreeGrafter"/>
</dbReference>
<keyword evidence="3" id="KW-0804">Transcription</keyword>
<accession>A0A2S8S4Z0</accession>
<evidence type="ECO:0000256" key="3">
    <source>
        <dbReference type="ARBA" id="ARBA00023163"/>
    </source>
</evidence>
<feature type="domain" description="HTH tetR-type" evidence="5">
    <location>
        <begin position="9"/>
        <end position="69"/>
    </location>
</feature>
<gene>
    <name evidence="6" type="ORF">LX70_02740</name>
</gene>
<organism evidence="6 7">
    <name type="scientific">Albidovulum denitrificans</name>
    <dbReference type="NCBI Taxonomy" id="404881"/>
    <lineage>
        <taxon>Bacteria</taxon>
        <taxon>Pseudomonadati</taxon>
        <taxon>Pseudomonadota</taxon>
        <taxon>Alphaproteobacteria</taxon>
        <taxon>Rhodobacterales</taxon>
        <taxon>Paracoccaceae</taxon>
        <taxon>Albidovulum</taxon>
    </lineage>
</organism>
<dbReference type="GO" id="GO:0003700">
    <property type="term" value="F:DNA-binding transcription factor activity"/>
    <property type="evidence" value="ECO:0007669"/>
    <property type="project" value="TreeGrafter"/>
</dbReference>
<evidence type="ECO:0000259" key="5">
    <source>
        <dbReference type="PROSITE" id="PS50977"/>
    </source>
</evidence>
<evidence type="ECO:0000256" key="4">
    <source>
        <dbReference type="PROSITE-ProRule" id="PRU00335"/>
    </source>
</evidence>
<keyword evidence="1" id="KW-0805">Transcription regulation</keyword>
<evidence type="ECO:0000256" key="2">
    <source>
        <dbReference type="ARBA" id="ARBA00023125"/>
    </source>
</evidence>
<proteinExistence type="predicted"/>
<comment type="caution">
    <text evidence="6">The sequence shown here is derived from an EMBL/GenBank/DDBJ whole genome shotgun (WGS) entry which is preliminary data.</text>
</comment>
<dbReference type="Pfam" id="PF00440">
    <property type="entry name" value="TetR_N"/>
    <property type="match status" value="1"/>
</dbReference>
<name>A0A2S8S4Z0_9RHOB</name>
<keyword evidence="2 4" id="KW-0238">DNA-binding</keyword>
<dbReference type="InterPro" id="IPR009057">
    <property type="entry name" value="Homeodomain-like_sf"/>
</dbReference>
<dbReference type="Gene3D" id="1.10.357.10">
    <property type="entry name" value="Tetracycline Repressor, domain 2"/>
    <property type="match status" value="1"/>
</dbReference>
<dbReference type="InterPro" id="IPR023772">
    <property type="entry name" value="DNA-bd_HTH_TetR-type_CS"/>
</dbReference>